<evidence type="ECO:0000313" key="3">
    <source>
        <dbReference type="Proteomes" id="UP000765509"/>
    </source>
</evidence>
<dbReference type="Proteomes" id="UP000765509">
    <property type="component" value="Unassembled WGS sequence"/>
</dbReference>
<proteinExistence type="predicted"/>
<organism evidence="2 3">
    <name type="scientific">Austropuccinia psidii MF-1</name>
    <dbReference type="NCBI Taxonomy" id="1389203"/>
    <lineage>
        <taxon>Eukaryota</taxon>
        <taxon>Fungi</taxon>
        <taxon>Dikarya</taxon>
        <taxon>Basidiomycota</taxon>
        <taxon>Pucciniomycotina</taxon>
        <taxon>Pucciniomycetes</taxon>
        <taxon>Pucciniales</taxon>
        <taxon>Sphaerophragmiaceae</taxon>
        <taxon>Austropuccinia</taxon>
    </lineage>
</organism>
<dbReference type="Pfam" id="PF24626">
    <property type="entry name" value="SH3_Tf2-1"/>
    <property type="match status" value="1"/>
</dbReference>
<accession>A0A9Q3I640</accession>
<dbReference type="SUPFAM" id="SSF54160">
    <property type="entry name" value="Chromo domain-like"/>
    <property type="match status" value="1"/>
</dbReference>
<dbReference type="InterPro" id="IPR056924">
    <property type="entry name" value="SH3_Tf2-1"/>
</dbReference>
<protein>
    <recommendedName>
        <fullName evidence="1">Tf2-1-like SH3-like domain-containing protein</fullName>
    </recommendedName>
</protein>
<dbReference type="AlphaFoldDB" id="A0A9Q3I640"/>
<feature type="domain" description="Tf2-1-like SH3-like" evidence="1">
    <location>
        <begin position="82"/>
        <end position="142"/>
    </location>
</feature>
<name>A0A9Q3I640_9BASI</name>
<gene>
    <name evidence="2" type="ORF">O181_069163</name>
</gene>
<sequence length="189" mass="22411">MNTIGWPPWKREDPQFHQEGFLLGWHESNHKGLPFLIHTCGKVINKTQSLQKVFKEELESEIWSFKQYANRNRTIPPDFQPGDKLWLASRNINISRPTNMLSERWLGPLEVLKKIGIHAYHLKLPKQWKSFHPVFHFSLLETVKQSTTPTQNSLPLLPDPVEEQEEWEVAQVLDPKLKRSKLWYLLQWK</sequence>
<dbReference type="EMBL" id="AVOT02035158">
    <property type="protein sequence ID" value="MBW0529448.1"/>
    <property type="molecule type" value="Genomic_DNA"/>
</dbReference>
<evidence type="ECO:0000259" key="1">
    <source>
        <dbReference type="Pfam" id="PF24626"/>
    </source>
</evidence>
<keyword evidence="3" id="KW-1185">Reference proteome</keyword>
<evidence type="ECO:0000313" key="2">
    <source>
        <dbReference type="EMBL" id="MBW0529448.1"/>
    </source>
</evidence>
<reference evidence="2" key="1">
    <citation type="submission" date="2021-03" db="EMBL/GenBank/DDBJ databases">
        <title>Draft genome sequence of rust myrtle Austropuccinia psidii MF-1, a brazilian biotype.</title>
        <authorList>
            <person name="Quecine M.C."/>
            <person name="Pachon D.M.R."/>
            <person name="Bonatelli M.L."/>
            <person name="Correr F.H."/>
            <person name="Franceschini L.M."/>
            <person name="Leite T.F."/>
            <person name="Margarido G.R.A."/>
            <person name="Almeida C.A."/>
            <person name="Ferrarezi J.A."/>
            <person name="Labate C.A."/>
        </authorList>
    </citation>
    <scope>NUCLEOTIDE SEQUENCE</scope>
    <source>
        <strain evidence="2">MF-1</strain>
    </source>
</reference>
<comment type="caution">
    <text evidence="2">The sequence shown here is derived from an EMBL/GenBank/DDBJ whole genome shotgun (WGS) entry which is preliminary data.</text>
</comment>
<dbReference type="InterPro" id="IPR016197">
    <property type="entry name" value="Chromo-like_dom_sf"/>
</dbReference>